<feature type="domain" description="HTH merR-type" evidence="4">
    <location>
        <begin position="1"/>
        <end position="70"/>
    </location>
</feature>
<keyword evidence="3" id="KW-0804">Transcription</keyword>
<reference evidence="5 6" key="1">
    <citation type="submission" date="2024-06" db="EMBL/GenBank/DDBJ databases">
        <title>Genomic Encyclopedia of Type Strains, Phase IV (KMG-IV): sequencing the most valuable type-strain genomes for metagenomic binning, comparative biology and taxonomic classification.</title>
        <authorList>
            <person name="Goeker M."/>
        </authorList>
    </citation>
    <scope>NUCLEOTIDE SEQUENCE [LARGE SCALE GENOMIC DNA]</scope>
    <source>
        <strain evidence="5 6">DSM 29780</strain>
    </source>
</reference>
<dbReference type="RefSeq" id="WP_354554749.1">
    <property type="nucleotide sequence ID" value="NZ_JBEPMB010000001.1"/>
</dbReference>
<protein>
    <submittedName>
        <fullName evidence="5">DNA-binding transcriptional MerR regulator</fullName>
    </submittedName>
</protein>
<sequence length="148" mass="16376">MMTIGKLSITAGVKVPTIRYYEEIGLMPEPERTEGNQRRYIRAHLERLNFIRHARDLGFSVEAIRDLLSLQATPDAPCHDADRIAADNLADVRAKIARLKKLEAELEHIVSECAGGRAGECNVLSTLADHALCMTDHGHAHNSLHDAS</sequence>
<dbReference type="PROSITE" id="PS00552">
    <property type="entry name" value="HTH_MERR_1"/>
    <property type="match status" value="1"/>
</dbReference>
<dbReference type="SMART" id="SM00422">
    <property type="entry name" value="HTH_MERR"/>
    <property type="match status" value="1"/>
</dbReference>
<accession>A0ABV2IUX3</accession>
<evidence type="ECO:0000313" key="6">
    <source>
        <dbReference type="Proteomes" id="UP001549047"/>
    </source>
</evidence>
<dbReference type="SUPFAM" id="SSF46955">
    <property type="entry name" value="Putative DNA-binding domain"/>
    <property type="match status" value="1"/>
</dbReference>
<dbReference type="Proteomes" id="UP001549047">
    <property type="component" value="Unassembled WGS sequence"/>
</dbReference>
<evidence type="ECO:0000256" key="2">
    <source>
        <dbReference type="ARBA" id="ARBA00023125"/>
    </source>
</evidence>
<proteinExistence type="predicted"/>
<dbReference type="InterPro" id="IPR047057">
    <property type="entry name" value="MerR_fam"/>
</dbReference>
<dbReference type="InterPro" id="IPR009061">
    <property type="entry name" value="DNA-bd_dom_put_sf"/>
</dbReference>
<dbReference type="Gene3D" id="1.10.1660.10">
    <property type="match status" value="1"/>
</dbReference>
<dbReference type="PROSITE" id="PS50937">
    <property type="entry name" value="HTH_MERR_2"/>
    <property type="match status" value="1"/>
</dbReference>
<organism evidence="5 6">
    <name type="scientific">Rhizobium aquaticum</name>
    <dbReference type="NCBI Taxonomy" id="1549636"/>
    <lineage>
        <taxon>Bacteria</taxon>
        <taxon>Pseudomonadati</taxon>
        <taxon>Pseudomonadota</taxon>
        <taxon>Alphaproteobacteria</taxon>
        <taxon>Hyphomicrobiales</taxon>
        <taxon>Rhizobiaceae</taxon>
        <taxon>Rhizobium/Agrobacterium group</taxon>
        <taxon>Rhizobium</taxon>
    </lineage>
</organism>
<evidence type="ECO:0000256" key="3">
    <source>
        <dbReference type="ARBA" id="ARBA00023163"/>
    </source>
</evidence>
<keyword evidence="2 5" id="KW-0238">DNA-binding</keyword>
<dbReference type="EMBL" id="JBEPMB010000001">
    <property type="protein sequence ID" value="MET3612168.1"/>
    <property type="molecule type" value="Genomic_DNA"/>
</dbReference>
<name>A0ABV2IUX3_9HYPH</name>
<dbReference type="Pfam" id="PF00376">
    <property type="entry name" value="MerR"/>
    <property type="match status" value="1"/>
</dbReference>
<dbReference type="PRINTS" id="PR00040">
    <property type="entry name" value="HTHMERR"/>
</dbReference>
<dbReference type="InterPro" id="IPR015358">
    <property type="entry name" value="Tscrpt_reg_MerR_DNA-bd"/>
</dbReference>
<dbReference type="CDD" id="cd04785">
    <property type="entry name" value="HTH_CadR-PbrR-like"/>
    <property type="match status" value="1"/>
</dbReference>
<dbReference type="Pfam" id="PF09278">
    <property type="entry name" value="MerR-DNA-bind"/>
    <property type="match status" value="1"/>
</dbReference>
<dbReference type="PANTHER" id="PTHR30204:SF92">
    <property type="entry name" value="HTH-TYPE TRANSCRIPTIONAL REGULATOR ZNTR"/>
    <property type="match status" value="1"/>
</dbReference>
<evidence type="ECO:0000256" key="1">
    <source>
        <dbReference type="ARBA" id="ARBA00023015"/>
    </source>
</evidence>
<keyword evidence="1" id="KW-0805">Transcription regulation</keyword>
<dbReference type="InterPro" id="IPR000551">
    <property type="entry name" value="MerR-type_HTH_dom"/>
</dbReference>
<dbReference type="PANTHER" id="PTHR30204">
    <property type="entry name" value="REDOX-CYCLING DRUG-SENSING TRANSCRIPTIONAL ACTIVATOR SOXR"/>
    <property type="match status" value="1"/>
</dbReference>
<dbReference type="GO" id="GO:0003677">
    <property type="term" value="F:DNA binding"/>
    <property type="evidence" value="ECO:0007669"/>
    <property type="project" value="UniProtKB-KW"/>
</dbReference>
<evidence type="ECO:0000259" key="4">
    <source>
        <dbReference type="PROSITE" id="PS50937"/>
    </source>
</evidence>
<gene>
    <name evidence="5" type="ORF">ABID16_000473</name>
</gene>
<keyword evidence="6" id="KW-1185">Reference proteome</keyword>
<evidence type="ECO:0000313" key="5">
    <source>
        <dbReference type="EMBL" id="MET3612168.1"/>
    </source>
</evidence>
<comment type="caution">
    <text evidence="5">The sequence shown here is derived from an EMBL/GenBank/DDBJ whole genome shotgun (WGS) entry which is preliminary data.</text>
</comment>